<accession>A0A225WU74</accession>
<feature type="compositionally biased region" description="Polar residues" evidence="1">
    <location>
        <begin position="39"/>
        <end position="58"/>
    </location>
</feature>
<gene>
    <name evidence="2" type="ORF">PHMEG_0004940</name>
</gene>
<dbReference type="Proteomes" id="UP000198211">
    <property type="component" value="Unassembled WGS sequence"/>
</dbReference>
<keyword evidence="3" id="KW-1185">Reference proteome</keyword>
<proteinExistence type="predicted"/>
<organism evidence="2 3">
    <name type="scientific">Phytophthora megakarya</name>
    <dbReference type="NCBI Taxonomy" id="4795"/>
    <lineage>
        <taxon>Eukaryota</taxon>
        <taxon>Sar</taxon>
        <taxon>Stramenopiles</taxon>
        <taxon>Oomycota</taxon>
        <taxon>Peronosporomycetes</taxon>
        <taxon>Peronosporales</taxon>
        <taxon>Peronosporaceae</taxon>
        <taxon>Phytophthora</taxon>
    </lineage>
</organism>
<sequence>MCPLSIYPAQSTRWQIWDLVPIFTAIRKLYSTRWPAFSGTRSLNHPDTSNKESGSSGKNCVRLGVKGGFRNTT</sequence>
<dbReference type="AlphaFoldDB" id="A0A225WU74"/>
<evidence type="ECO:0000256" key="1">
    <source>
        <dbReference type="SAM" id="MobiDB-lite"/>
    </source>
</evidence>
<evidence type="ECO:0000313" key="3">
    <source>
        <dbReference type="Proteomes" id="UP000198211"/>
    </source>
</evidence>
<comment type="caution">
    <text evidence="2">The sequence shown here is derived from an EMBL/GenBank/DDBJ whole genome shotgun (WGS) entry which is preliminary data.</text>
</comment>
<protein>
    <submittedName>
        <fullName evidence="2">Uncharacterized protein</fullName>
    </submittedName>
</protein>
<reference evidence="3" key="1">
    <citation type="submission" date="2017-03" db="EMBL/GenBank/DDBJ databases">
        <title>Phytopthora megakarya and P. palmivora, two closely related causual agents of cacao black pod achieved similar genome size and gene model numbers by different mechanisms.</title>
        <authorList>
            <person name="Ali S."/>
            <person name="Shao J."/>
            <person name="Larry D.J."/>
            <person name="Kronmiller B."/>
            <person name="Shen D."/>
            <person name="Strem M.D."/>
            <person name="Melnick R.L."/>
            <person name="Guiltinan M.J."/>
            <person name="Tyler B.M."/>
            <person name="Meinhardt L.W."/>
            <person name="Bailey B.A."/>
        </authorList>
    </citation>
    <scope>NUCLEOTIDE SEQUENCE [LARGE SCALE GENOMIC DNA]</scope>
    <source>
        <strain evidence="3">zdho120</strain>
    </source>
</reference>
<feature type="region of interest" description="Disordered" evidence="1">
    <location>
        <begin position="37"/>
        <end position="73"/>
    </location>
</feature>
<dbReference type="EMBL" id="NBNE01000305">
    <property type="protein sequence ID" value="OWZ20628.1"/>
    <property type="molecule type" value="Genomic_DNA"/>
</dbReference>
<evidence type="ECO:0000313" key="2">
    <source>
        <dbReference type="EMBL" id="OWZ20628.1"/>
    </source>
</evidence>
<name>A0A225WU74_9STRA</name>